<dbReference type="InterPro" id="IPR050095">
    <property type="entry name" value="ECF_ABC_transporter_ATP-bd"/>
</dbReference>
<dbReference type="EMBL" id="CP082781">
    <property type="protein sequence ID" value="UGS25992.1"/>
    <property type="molecule type" value="Genomic_DNA"/>
</dbReference>
<dbReference type="PANTHER" id="PTHR43553">
    <property type="entry name" value="HEAVY METAL TRANSPORTER"/>
    <property type="match status" value="1"/>
</dbReference>
<feature type="domain" description="ABC transporter" evidence="5">
    <location>
        <begin position="5"/>
        <end position="243"/>
    </location>
</feature>
<dbReference type="Pfam" id="PF00005">
    <property type="entry name" value="ABC_tran"/>
    <property type="match status" value="2"/>
</dbReference>
<organism evidence="6 7">
    <name type="scientific">Microbacterium resistens</name>
    <dbReference type="NCBI Taxonomy" id="156977"/>
    <lineage>
        <taxon>Bacteria</taxon>
        <taxon>Bacillati</taxon>
        <taxon>Actinomycetota</taxon>
        <taxon>Actinomycetes</taxon>
        <taxon>Micrococcales</taxon>
        <taxon>Microbacteriaceae</taxon>
        <taxon>Microbacterium</taxon>
    </lineage>
</organism>
<comment type="similarity">
    <text evidence="1">Belongs to the ABC transporter superfamily.</text>
</comment>
<evidence type="ECO:0000259" key="5">
    <source>
        <dbReference type="PROSITE" id="PS50893"/>
    </source>
</evidence>
<dbReference type="RefSeq" id="WP_231819730.1">
    <property type="nucleotide sequence ID" value="NZ_CP082781.1"/>
</dbReference>
<proteinExistence type="inferred from homology"/>
<keyword evidence="2" id="KW-0813">Transport</keyword>
<dbReference type="InterPro" id="IPR003439">
    <property type="entry name" value="ABC_transporter-like_ATP-bd"/>
</dbReference>
<keyword evidence="4 6" id="KW-0067">ATP-binding</keyword>
<feature type="domain" description="ABC transporter" evidence="5">
    <location>
        <begin position="266"/>
        <end position="490"/>
    </location>
</feature>
<dbReference type="PANTHER" id="PTHR43553:SF24">
    <property type="entry name" value="ENERGY-COUPLING FACTOR TRANSPORTER ATP-BINDING PROTEIN ECFA1"/>
    <property type="match status" value="1"/>
</dbReference>
<evidence type="ECO:0000256" key="3">
    <source>
        <dbReference type="ARBA" id="ARBA00022741"/>
    </source>
</evidence>
<dbReference type="InterPro" id="IPR015856">
    <property type="entry name" value="ABC_transpr_CbiO/EcfA_su"/>
</dbReference>
<dbReference type="PROSITE" id="PS50893">
    <property type="entry name" value="ABC_TRANSPORTER_2"/>
    <property type="match status" value="2"/>
</dbReference>
<dbReference type="InterPro" id="IPR003593">
    <property type="entry name" value="AAA+_ATPase"/>
</dbReference>
<dbReference type="InterPro" id="IPR017871">
    <property type="entry name" value="ABC_transporter-like_CS"/>
</dbReference>
<dbReference type="CDD" id="cd03225">
    <property type="entry name" value="ABC_cobalt_CbiO_domain1"/>
    <property type="match status" value="2"/>
</dbReference>
<evidence type="ECO:0000256" key="2">
    <source>
        <dbReference type="ARBA" id="ARBA00022448"/>
    </source>
</evidence>
<protein>
    <submittedName>
        <fullName evidence="6">Energy-coupling factor ABC transporter ATP-binding protein</fullName>
    </submittedName>
</protein>
<dbReference type="SUPFAM" id="SSF52540">
    <property type="entry name" value="P-loop containing nucleoside triphosphate hydrolases"/>
    <property type="match status" value="2"/>
</dbReference>
<sequence>MTTPVRVVADGWGWRYAGRRLPAVRDVSFTIEPGERVLLLGASGAGKSTLLAGMAGLLGDADEGERAGLLHVDGADPEQRRGRIGLVLQDPDAGVVLSKVGDDVAFGCENLGVPAASIPARVAQALDAVGLDVPLERPTAALSGGQKQRLALAGALAMRPGLLLLDEPTANLDPDGVTGIRASVERVLAETGATAVIVEHRTPVWADLMTRVIVLAADGGLLADGPPAEVFARHGDALAAAGVWIPGRPTGLAALPAAGEADPAILRTVDLAVSRDGRRPVRTGLDLVLPAGAATVVTGPNGAGKSTLALTLAGLLRPLAGEVLADEALRGRKGLQPISWSSRELLTRIGTVFQEPEHQFLTQTVRDELAVGPKALGWDAARIDAVVGELLERLHLAPLAAANPFTLSGGQKRRLSVATALAASPSVIVLDEPTFGQDRRGWIELVRLLQEQIARGTSIVAVTHDEAVIDLLGGRRVDLARADTGLGRAA</sequence>
<evidence type="ECO:0000313" key="6">
    <source>
        <dbReference type="EMBL" id="UGS25992.1"/>
    </source>
</evidence>
<evidence type="ECO:0000313" key="7">
    <source>
        <dbReference type="Proteomes" id="UP001199642"/>
    </source>
</evidence>
<dbReference type="Gene3D" id="3.40.50.300">
    <property type="entry name" value="P-loop containing nucleotide triphosphate hydrolases"/>
    <property type="match status" value="2"/>
</dbReference>
<dbReference type="GO" id="GO:0005524">
    <property type="term" value="F:ATP binding"/>
    <property type="evidence" value="ECO:0007669"/>
    <property type="project" value="UniProtKB-KW"/>
</dbReference>
<keyword evidence="3" id="KW-0547">Nucleotide-binding</keyword>
<reference evidence="6 7" key="1">
    <citation type="submission" date="2023-01" db="EMBL/GenBank/DDBJ databases">
        <title>Characterization of estradiol degrading bacteria Microbacterium sp. MZT7 and reveal degrading genes through genome analysis.</title>
        <authorList>
            <person name="Hao P."/>
            <person name="Gao Y."/>
        </authorList>
    </citation>
    <scope>NUCLEOTIDE SEQUENCE [LARGE SCALE GENOMIC DNA]</scope>
    <source>
        <strain evidence="6 7">MZT7</strain>
    </source>
</reference>
<name>A0ABY3RQE6_9MICO</name>
<evidence type="ECO:0000256" key="1">
    <source>
        <dbReference type="ARBA" id="ARBA00005417"/>
    </source>
</evidence>
<dbReference type="PROSITE" id="PS00211">
    <property type="entry name" value="ABC_TRANSPORTER_1"/>
    <property type="match status" value="2"/>
</dbReference>
<accession>A0ABY3RQE6</accession>
<keyword evidence="7" id="KW-1185">Reference proteome</keyword>
<dbReference type="SMART" id="SM00382">
    <property type="entry name" value="AAA"/>
    <property type="match status" value="2"/>
</dbReference>
<dbReference type="Proteomes" id="UP001199642">
    <property type="component" value="Chromosome"/>
</dbReference>
<evidence type="ECO:0000256" key="4">
    <source>
        <dbReference type="ARBA" id="ARBA00022840"/>
    </source>
</evidence>
<dbReference type="InterPro" id="IPR027417">
    <property type="entry name" value="P-loop_NTPase"/>
</dbReference>
<gene>
    <name evidence="6" type="ORF">K8F61_15285</name>
</gene>